<sequence>MIKGKNIIIRQLELGDEEYLHRWWNDGDMMGHATHAFGILQSKEAIRLSTIKEIENHSMFPSSKRFIICRKNDLQPIGEINYCDWDSRNQRCELGIKICEVTEQGKSYGEDALYHFVDFLFRFLNLNKIELTTMIDNKKAQGLYKKLGFKEAGIIREGYVDSRTGKFQDVLFMDILKSEWNVIKDGRDEDVKNNYQ</sequence>
<proteinExistence type="predicted"/>
<dbReference type="Pfam" id="PF13302">
    <property type="entry name" value="Acetyltransf_3"/>
    <property type="match status" value="1"/>
</dbReference>
<dbReference type="InterPro" id="IPR000182">
    <property type="entry name" value="GNAT_dom"/>
</dbReference>
<accession>A0ABP3UBL4</accession>
<dbReference type="EMBL" id="BAAACF010000006">
    <property type="protein sequence ID" value="GAA0729414.1"/>
    <property type="molecule type" value="Genomic_DNA"/>
</dbReference>
<organism evidence="2 3">
    <name type="scientific">Clostridium malenominatum</name>
    <dbReference type="NCBI Taxonomy" id="1539"/>
    <lineage>
        <taxon>Bacteria</taxon>
        <taxon>Bacillati</taxon>
        <taxon>Bacillota</taxon>
        <taxon>Clostridia</taxon>
        <taxon>Eubacteriales</taxon>
        <taxon>Clostridiaceae</taxon>
        <taxon>Clostridium</taxon>
    </lineage>
</organism>
<feature type="domain" description="N-acetyltransferase" evidence="1">
    <location>
        <begin position="7"/>
        <end position="174"/>
    </location>
</feature>
<dbReference type="PROSITE" id="PS51186">
    <property type="entry name" value="GNAT"/>
    <property type="match status" value="1"/>
</dbReference>
<evidence type="ECO:0000313" key="2">
    <source>
        <dbReference type="EMBL" id="GAA0729414.1"/>
    </source>
</evidence>
<name>A0ABP3UBL4_9CLOT</name>
<dbReference type="PANTHER" id="PTHR43415:SF3">
    <property type="entry name" value="GNAT-FAMILY ACETYLTRANSFERASE"/>
    <property type="match status" value="1"/>
</dbReference>
<evidence type="ECO:0000313" key="3">
    <source>
        <dbReference type="Proteomes" id="UP001500339"/>
    </source>
</evidence>
<keyword evidence="3" id="KW-1185">Reference proteome</keyword>
<dbReference type="Gene3D" id="3.40.630.30">
    <property type="match status" value="1"/>
</dbReference>
<evidence type="ECO:0000259" key="1">
    <source>
        <dbReference type="PROSITE" id="PS51186"/>
    </source>
</evidence>
<gene>
    <name evidence="2" type="ORF">GCM10008905_29350</name>
</gene>
<dbReference type="InterPro" id="IPR016181">
    <property type="entry name" value="Acyl_CoA_acyltransferase"/>
</dbReference>
<protein>
    <recommendedName>
        <fullName evidence="1">N-acetyltransferase domain-containing protein</fullName>
    </recommendedName>
</protein>
<dbReference type="Proteomes" id="UP001500339">
    <property type="component" value="Unassembled WGS sequence"/>
</dbReference>
<comment type="caution">
    <text evidence="2">The sequence shown here is derived from an EMBL/GenBank/DDBJ whole genome shotgun (WGS) entry which is preliminary data.</text>
</comment>
<dbReference type="SUPFAM" id="SSF55729">
    <property type="entry name" value="Acyl-CoA N-acyltransferases (Nat)"/>
    <property type="match status" value="1"/>
</dbReference>
<dbReference type="RefSeq" id="WP_343770869.1">
    <property type="nucleotide sequence ID" value="NZ_BAAACF010000006.1"/>
</dbReference>
<dbReference type="PANTHER" id="PTHR43415">
    <property type="entry name" value="SPERMIDINE N(1)-ACETYLTRANSFERASE"/>
    <property type="match status" value="1"/>
</dbReference>
<reference evidence="3" key="1">
    <citation type="journal article" date="2019" name="Int. J. Syst. Evol. Microbiol.">
        <title>The Global Catalogue of Microorganisms (GCM) 10K type strain sequencing project: providing services to taxonomists for standard genome sequencing and annotation.</title>
        <authorList>
            <consortium name="The Broad Institute Genomics Platform"/>
            <consortium name="The Broad Institute Genome Sequencing Center for Infectious Disease"/>
            <person name="Wu L."/>
            <person name="Ma J."/>
        </authorList>
    </citation>
    <scope>NUCLEOTIDE SEQUENCE [LARGE SCALE GENOMIC DNA]</scope>
    <source>
        <strain evidence="3">JCM 1405</strain>
    </source>
</reference>